<proteinExistence type="predicted"/>
<feature type="non-terminal residue" evidence="1">
    <location>
        <position position="343"/>
    </location>
</feature>
<organism evidence="1">
    <name type="scientific">marine metagenome</name>
    <dbReference type="NCBI Taxonomy" id="408172"/>
    <lineage>
        <taxon>unclassified sequences</taxon>
        <taxon>metagenomes</taxon>
        <taxon>ecological metagenomes</taxon>
    </lineage>
</organism>
<dbReference type="EMBL" id="UINC01107673">
    <property type="protein sequence ID" value="SVC73223.1"/>
    <property type="molecule type" value="Genomic_DNA"/>
</dbReference>
<sequence length="343" mass="36061">PYMSPSVPEPFLPPSTINGESFLGTAAEPTANSDVRYEYSLVANTDAVAGGHIGGGYDLAENLYVGNTYVWMEISNVSGSFSATETLTDFANNTSTIKSAANTSTVLLETFDTVGTFVTGELLTDRGTNAAVFSTQVGSDTEVNITLTGSTFDTGANTDISLGFSVSNTITLDTNSISRSGSTVTVQTTDEHGILSGERIVLKGADDIYDEFNGIFEVSDTTANTLTFTTTNSGSVNPTGNFSMVKGVVFGRTSNASAAVRTRTVNATANVVFQSDDLSVGFAIGNTVTGTTSGATGSIDSRTIKGDWYHSRNKEVKVFNSGTGEWTIDTAANTGEFWNKNFE</sequence>
<dbReference type="AlphaFoldDB" id="A0A382PIL4"/>
<name>A0A382PIL4_9ZZZZ</name>
<protein>
    <submittedName>
        <fullName evidence="1">Uncharacterized protein</fullName>
    </submittedName>
</protein>
<evidence type="ECO:0000313" key="1">
    <source>
        <dbReference type="EMBL" id="SVC73223.1"/>
    </source>
</evidence>
<accession>A0A382PIL4</accession>
<feature type="non-terminal residue" evidence="1">
    <location>
        <position position="1"/>
    </location>
</feature>
<gene>
    <name evidence="1" type="ORF">METZ01_LOCUS326077</name>
</gene>
<reference evidence="1" key="1">
    <citation type="submission" date="2018-05" db="EMBL/GenBank/DDBJ databases">
        <authorList>
            <person name="Lanie J.A."/>
            <person name="Ng W.-L."/>
            <person name="Kazmierczak K.M."/>
            <person name="Andrzejewski T.M."/>
            <person name="Davidsen T.M."/>
            <person name="Wayne K.J."/>
            <person name="Tettelin H."/>
            <person name="Glass J.I."/>
            <person name="Rusch D."/>
            <person name="Podicherti R."/>
            <person name="Tsui H.-C.T."/>
            <person name="Winkler M.E."/>
        </authorList>
    </citation>
    <scope>NUCLEOTIDE SEQUENCE</scope>
</reference>